<gene>
    <name evidence="1" type="primary">cdd</name>
    <name evidence="1" type="ORF">DEQ67_007925</name>
</gene>
<keyword evidence="1" id="KW-0378">Hydrolase</keyword>
<sequence length="171" mass="18398">MPRGAAASVCRPRRQSRGAERTKPPHANERPMPEALVERAREALDNAYVPYSEYTVGAALRTADGEVYVGCNIENANYSNSLHAEEVAVAEAVKNGHTEFDRLVVTSGARDGVTPCGMCRQTLAEFCDEDLPVVCDLGGDDVAEYTLGELLPNTISLDTLEAAAAKRDADE</sequence>
<proteinExistence type="predicted"/>
<protein>
    <submittedName>
        <fullName evidence="1">Cytidine deaminase</fullName>
        <ecNumber evidence="1">3.5.4.5</ecNumber>
    </submittedName>
</protein>
<name>A0ACD5HSM7_9EURY</name>
<accession>A0ACD5HSM7</accession>
<evidence type="ECO:0000313" key="1">
    <source>
        <dbReference type="EMBL" id="XRJ18463.1"/>
    </source>
</evidence>
<dbReference type="Proteomes" id="UP000257089">
    <property type="component" value="Chromosome"/>
</dbReference>
<reference evidence="1" key="1">
    <citation type="submission" date="2023-10" db="EMBL/GenBank/DDBJ databases">
        <title>A new archaeal virus that suppresses the transcription of host immunity genes.</title>
        <authorList>
            <person name="Turgeman-Grott I."/>
            <person name="Golan N."/>
            <person name="Neri U."/>
            <person name="Naki D."/>
            <person name="Altman N."/>
            <person name="Eizenshtein K."/>
            <person name="Choudhary D."/>
            <person name="Levi R."/>
            <person name="Himani H."/>
            <person name="Reshef L."/>
            <person name="Papke T.R."/>
            <person name="Gophna U."/>
        </authorList>
    </citation>
    <scope>NUCLEOTIDE SEQUENCE</scope>
    <source>
        <strain evidence="1">Atlit-48N</strain>
    </source>
</reference>
<dbReference type="EC" id="3.5.4.5" evidence="1"/>
<dbReference type="EMBL" id="CP137689">
    <property type="protein sequence ID" value="XRJ18463.1"/>
    <property type="molecule type" value="Genomic_DNA"/>
</dbReference>
<organism evidence="1 2">
    <name type="scientific">Haloferax sp. Atlit-48N</name>
    <dbReference type="NCBI Taxonomy" id="2077198"/>
    <lineage>
        <taxon>Archaea</taxon>
        <taxon>Methanobacteriati</taxon>
        <taxon>Methanobacteriota</taxon>
        <taxon>Stenosarchaea group</taxon>
        <taxon>Halobacteria</taxon>
        <taxon>Halobacteriales</taxon>
        <taxon>Haloferacaceae</taxon>
        <taxon>Haloferax</taxon>
    </lineage>
</organism>
<evidence type="ECO:0000313" key="2">
    <source>
        <dbReference type="Proteomes" id="UP000257089"/>
    </source>
</evidence>